<feature type="domain" description="Helix-turn-helix" evidence="2">
    <location>
        <begin position="30"/>
        <end position="75"/>
    </location>
</feature>
<accession>A0A1M5NS17</accession>
<dbReference type="Proteomes" id="UP000184471">
    <property type="component" value="Unassembled WGS sequence"/>
</dbReference>
<evidence type="ECO:0000259" key="2">
    <source>
        <dbReference type="Pfam" id="PF19575"/>
    </source>
</evidence>
<dbReference type="AlphaFoldDB" id="A0A1M5NS17"/>
<dbReference type="Gene3D" id="1.10.10.60">
    <property type="entry name" value="Homeodomain-like"/>
    <property type="match status" value="1"/>
</dbReference>
<evidence type="ECO:0000313" key="3">
    <source>
        <dbReference type="EMBL" id="SHG92341.1"/>
    </source>
</evidence>
<evidence type="ECO:0000256" key="1">
    <source>
        <dbReference type="SAM" id="MobiDB-lite"/>
    </source>
</evidence>
<feature type="region of interest" description="Disordered" evidence="1">
    <location>
        <begin position="1"/>
        <end position="24"/>
    </location>
</feature>
<dbReference type="EMBL" id="FQVX01000003">
    <property type="protein sequence ID" value="SHG92341.1"/>
    <property type="molecule type" value="Genomic_DNA"/>
</dbReference>
<dbReference type="OrthoDB" id="5193639at2"/>
<organism evidence="3 4">
    <name type="scientific">Geodermatophilus nigrescens</name>
    <dbReference type="NCBI Taxonomy" id="1070870"/>
    <lineage>
        <taxon>Bacteria</taxon>
        <taxon>Bacillati</taxon>
        <taxon>Actinomycetota</taxon>
        <taxon>Actinomycetes</taxon>
        <taxon>Geodermatophilales</taxon>
        <taxon>Geodermatophilaceae</taxon>
        <taxon>Geodermatophilus</taxon>
    </lineage>
</organism>
<dbReference type="InterPro" id="IPR045745">
    <property type="entry name" value="HTH_58_Actinobacteria-type"/>
</dbReference>
<name>A0A1M5NS17_9ACTN</name>
<evidence type="ECO:0000313" key="4">
    <source>
        <dbReference type="Proteomes" id="UP000184471"/>
    </source>
</evidence>
<gene>
    <name evidence="3" type="ORF">SAMN05444351_3667</name>
</gene>
<protein>
    <recommendedName>
        <fullName evidence="2">Helix-turn-helix domain-containing protein</fullName>
    </recommendedName>
</protein>
<sequence>MPYPSRPQLTALPEFAGTATTRPDPDVQRRVEAFIVQQYAAGRSLRELAELTDRSFSAVRNILSRHGVRRREAGAEPLRRTSSL</sequence>
<proteinExistence type="predicted"/>
<dbReference type="RefSeq" id="WP_073421684.1">
    <property type="nucleotide sequence ID" value="NZ_FQVX01000003.1"/>
</dbReference>
<reference evidence="3 4" key="1">
    <citation type="submission" date="2016-11" db="EMBL/GenBank/DDBJ databases">
        <authorList>
            <person name="Jaros S."/>
            <person name="Januszkiewicz K."/>
            <person name="Wedrychowicz H."/>
        </authorList>
    </citation>
    <scope>NUCLEOTIDE SEQUENCE [LARGE SCALE GENOMIC DNA]</scope>
    <source>
        <strain evidence="3 4">DSM 45408</strain>
    </source>
</reference>
<keyword evidence="4" id="KW-1185">Reference proteome</keyword>
<dbReference type="Pfam" id="PF19575">
    <property type="entry name" value="HTH_58"/>
    <property type="match status" value="1"/>
</dbReference>